<proteinExistence type="predicted"/>
<dbReference type="Gene3D" id="1.20.58.320">
    <property type="entry name" value="TPR-like"/>
    <property type="match status" value="1"/>
</dbReference>
<dbReference type="OrthoDB" id="7593450at2"/>
<dbReference type="AlphaFoldDB" id="A0A430B4F6"/>
<evidence type="ECO:0000313" key="2">
    <source>
        <dbReference type="Proteomes" id="UP000287605"/>
    </source>
</evidence>
<dbReference type="EMBL" id="NGKA01000002">
    <property type="protein sequence ID" value="RSU15204.1"/>
    <property type="molecule type" value="Genomic_DNA"/>
</dbReference>
<organism evidence="1 2">
    <name type="scientific">Vagococcus elongatus</name>
    <dbReference type="NCBI Taxonomy" id="180344"/>
    <lineage>
        <taxon>Bacteria</taxon>
        <taxon>Bacillati</taxon>
        <taxon>Bacillota</taxon>
        <taxon>Bacilli</taxon>
        <taxon>Lactobacillales</taxon>
        <taxon>Enterococcaceae</taxon>
        <taxon>Vagococcus</taxon>
    </lineage>
</organism>
<protein>
    <recommendedName>
        <fullName evidence="3">DUF924 domain-containing protein</fullName>
    </recommendedName>
</protein>
<evidence type="ECO:0008006" key="3">
    <source>
        <dbReference type="Google" id="ProtNLM"/>
    </source>
</evidence>
<dbReference type="InterPro" id="IPR011990">
    <property type="entry name" value="TPR-like_helical_dom_sf"/>
</dbReference>
<dbReference type="RefSeq" id="WP_126806913.1">
    <property type="nucleotide sequence ID" value="NZ_NGKA01000002.1"/>
</dbReference>
<dbReference type="Proteomes" id="UP000287605">
    <property type="component" value="Unassembled WGS sequence"/>
</dbReference>
<name>A0A430B4F6_9ENTE</name>
<dbReference type="InterPro" id="IPR010323">
    <property type="entry name" value="DUF924"/>
</dbReference>
<sequence>MSYQDVLKFWFEESQPEDWFTKNPDYDERISQRFSSLHQQAAAGELWQWRETIQGRLAEIILLDQFSRNMFRGDPRSFAYDSMALVLAQEALKDPALEQLPVQQKAFLYMPFMHSESLKIHDIAMALFSEEGLEHNLEFEIKHREIIERFGRYPHRNELLGRPSTSEELTFLTEPGSSF</sequence>
<reference evidence="1 2" key="1">
    <citation type="submission" date="2017-05" db="EMBL/GenBank/DDBJ databases">
        <title>Vagococcus spp. assemblies.</title>
        <authorList>
            <person name="Gulvik C.A."/>
        </authorList>
    </citation>
    <scope>NUCLEOTIDE SEQUENCE [LARGE SCALE GENOMIC DNA]</scope>
    <source>
        <strain evidence="1 2">CCUG 51432</strain>
    </source>
</reference>
<dbReference type="Pfam" id="PF06041">
    <property type="entry name" value="DUF924"/>
    <property type="match status" value="1"/>
</dbReference>
<dbReference type="SUPFAM" id="SSF48452">
    <property type="entry name" value="TPR-like"/>
    <property type="match status" value="1"/>
</dbReference>
<gene>
    <name evidence="1" type="ORF">CBF29_02395</name>
</gene>
<comment type="caution">
    <text evidence="1">The sequence shown here is derived from an EMBL/GenBank/DDBJ whole genome shotgun (WGS) entry which is preliminary data.</text>
</comment>
<accession>A0A430B4F6</accession>
<evidence type="ECO:0000313" key="1">
    <source>
        <dbReference type="EMBL" id="RSU15204.1"/>
    </source>
</evidence>
<dbReference type="Gene3D" id="1.25.40.10">
    <property type="entry name" value="Tetratricopeptide repeat domain"/>
    <property type="match status" value="1"/>
</dbReference>
<keyword evidence="2" id="KW-1185">Reference proteome</keyword>